<proteinExistence type="predicted"/>
<feature type="region of interest" description="Disordered" evidence="1">
    <location>
        <begin position="77"/>
        <end position="113"/>
    </location>
</feature>
<evidence type="ECO:0000313" key="2">
    <source>
        <dbReference type="EMBL" id="EJK49802.1"/>
    </source>
</evidence>
<feature type="compositionally biased region" description="Low complexity" evidence="1">
    <location>
        <begin position="81"/>
        <end position="93"/>
    </location>
</feature>
<feature type="compositionally biased region" description="Basic and acidic residues" evidence="1">
    <location>
        <begin position="142"/>
        <end position="155"/>
    </location>
</feature>
<sequence>MKLPLAASLIVIEGRGGNAFGGPKMIRGLSKQSDFVPRETPTAATQEQQRRRPVYIGYCVGCASLYFEAPANGSPSLTLDPQSSSVPSVSEPPANVKSESPQQEQQAMVVDKRSWVTDGRRGRIIPTLDAPLLLAAPVAKDSMMKDPKNDDERRMSRDKKRKRPRAVQADSSSEADRATENAHGEAENNEATKILASIVIYIVVLAAFIIGPRSSQRDKDLDEFDDIQLELSPTDDSKWADEDEAEEATVIVAGDDDNNSVPASASCATRGMVREQGVRVSFASEVEVVVLPTLAEEDDDLEAIAHRDIFGDGVEVTRSKNQDCVDNEDETYDTYERFLDEVNYSVGNF</sequence>
<dbReference type="EMBL" id="AGNL01044422">
    <property type="protein sequence ID" value="EJK49802.1"/>
    <property type="molecule type" value="Genomic_DNA"/>
</dbReference>
<feature type="compositionally biased region" description="Basic and acidic residues" evidence="1">
    <location>
        <begin position="174"/>
        <end position="186"/>
    </location>
</feature>
<dbReference type="Proteomes" id="UP000266841">
    <property type="component" value="Unassembled WGS sequence"/>
</dbReference>
<dbReference type="AlphaFoldDB" id="K0RT22"/>
<name>K0RT22_THAOC</name>
<reference evidence="2 3" key="1">
    <citation type="journal article" date="2012" name="Genome Biol.">
        <title>Genome and low-iron response of an oceanic diatom adapted to chronic iron limitation.</title>
        <authorList>
            <person name="Lommer M."/>
            <person name="Specht M."/>
            <person name="Roy A.S."/>
            <person name="Kraemer L."/>
            <person name="Andreson R."/>
            <person name="Gutowska M.A."/>
            <person name="Wolf J."/>
            <person name="Bergner S.V."/>
            <person name="Schilhabel M.B."/>
            <person name="Klostermeier U.C."/>
            <person name="Beiko R.G."/>
            <person name="Rosenstiel P."/>
            <person name="Hippler M."/>
            <person name="Laroche J."/>
        </authorList>
    </citation>
    <scope>NUCLEOTIDE SEQUENCE [LARGE SCALE GENOMIC DNA]</scope>
    <source>
        <strain evidence="2 3">CCMP1005</strain>
    </source>
</reference>
<evidence type="ECO:0000313" key="3">
    <source>
        <dbReference type="Proteomes" id="UP000266841"/>
    </source>
</evidence>
<feature type="region of interest" description="Disordered" evidence="1">
    <location>
        <begin position="139"/>
        <end position="187"/>
    </location>
</feature>
<evidence type="ECO:0008006" key="4">
    <source>
        <dbReference type="Google" id="ProtNLM"/>
    </source>
</evidence>
<evidence type="ECO:0000256" key="1">
    <source>
        <dbReference type="SAM" id="MobiDB-lite"/>
    </source>
</evidence>
<feature type="compositionally biased region" description="Polar residues" evidence="1">
    <location>
        <begin position="97"/>
        <end position="106"/>
    </location>
</feature>
<keyword evidence="3" id="KW-1185">Reference proteome</keyword>
<feature type="compositionally biased region" description="Basic residues" evidence="1">
    <location>
        <begin position="156"/>
        <end position="165"/>
    </location>
</feature>
<organism evidence="2 3">
    <name type="scientific">Thalassiosira oceanica</name>
    <name type="common">Marine diatom</name>
    <dbReference type="NCBI Taxonomy" id="159749"/>
    <lineage>
        <taxon>Eukaryota</taxon>
        <taxon>Sar</taxon>
        <taxon>Stramenopiles</taxon>
        <taxon>Ochrophyta</taxon>
        <taxon>Bacillariophyta</taxon>
        <taxon>Coscinodiscophyceae</taxon>
        <taxon>Thalassiosirophycidae</taxon>
        <taxon>Thalassiosirales</taxon>
        <taxon>Thalassiosiraceae</taxon>
        <taxon>Thalassiosira</taxon>
    </lineage>
</organism>
<protein>
    <recommendedName>
        <fullName evidence="4">Transmembrane protein</fullName>
    </recommendedName>
</protein>
<accession>K0RT22</accession>
<gene>
    <name evidence="2" type="ORF">THAOC_31287</name>
</gene>
<comment type="caution">
    <text evidence="2">The sequence shown here is derived from an EMBL/GenBank/DDBJ whole genome shotgun (WGS) entry which is preliminary data.</text>
</comment>